<dbReference type="GO" id="GO:0005524">
    <property type="term" value="F:ATP binding"/>
    <property type="evidence" value="ECO:0007669"/>
    <property type="project" value="UniProtKB-KW"/>
</dbReference>
<evidence type="ECO:0000313" key="18">
    <source>
        <dbReference type="Proteomes" id="UP000683507"/>
    </source>
</evidence>
<dbReference type="PRINTS" id="PR00344">
    <property type="entry name" value="BCTRLSENSOR"/>
</dbReference>
<name>A0A916JKQ3_9FLAO</name>
<gene>
    <name evidence="17" type="primary">sasA_3</name>
    <name evidence="17" type="ORF">CRYO30217_00731</name>
</gene>
<keyword evidence="4" id="KW-1003">Cell membrane</keyword>
<evidence type="ECO:0000259" key="16">
    <source>
        <dbReference type="PROSITE" id="PS50885"/>
    </source>
</evidence>
<feature type="domain" description="Histidine kinase" evidence="15">
    <location>
        <begin position="260"/>
        <end position="471"/>
    </location>
</feature>
<keyword evidence="13 14" id="KW-0472">Membrane</keyword>
<dbReference type="GO" id="GO:0005886">
    <property type="term" value="C:plasma membrane"/>
    <property type="evidence" value="ECO:0007669"/>
    <property type="project" value="UniProtKB-SubCell"/>
</dbReference>
<dbReference type="InterPro" id="IPR003594">
    <property type="entry name" value="HATPase_dom"/>
</dbReference>
<evidence type="ECO:0000313" key="17">
    <source>
        <dbReference type="EMBL" id="CAG5078653.1"/>
    </source>
</evidence>
<dbReference type="Gene3D" id="6.10.340.10">
    <property type="match status" value="1"/>
</dbReference>
<keyword evidence="5" id="KW-0597">Phosphoprotein</keyword>
<dbReference type="Gene3D" id="1.10.287.130">
    <property type="match status" value="1"/>
</dbReference>
<dbReference type="EMBL" id="OU015584">
    <property type="protein sequence ID" value="CAG5078653.1"/>
    <property type="molecule type" value="Genomic_DNA"/>
</dbReference>
<dbReference type="InterPro" id="IPR003660">
    <property type="entry name" value="HAMP_dom"/>
</dbReference>
<keyword evidence="7 14" id="KW-0812">Transmembrane</keyword>
<dbReference type="SMART" id="SM00388">
    <property type="entry name" value="HisKA"/>
    <property type="match status" value="1"/>
</dbReference>
<dbReference type="KEGG" id="ptan:CRYO30217_00731"/>
<evidence type="ECO:0000259" key="15">
    <source>
        <dbReference type="PROSITE" id="PS50109"/>
    </source>
</evidence>
<dbReference type="RefSeq" id="WP_258540958.1">
    <property type="nucleotide sequence ID" value="NZ_OU015584.1"/>
</dbReference>
<keyword evidence="12" id="KW-0902">Two-component regulatory system</keyword>
<dbReference type="InterPro" id="IPR003661">
    <property type="entry name" value="HisK_dim/P_dom"/>
</dbReference>
<keyword evidence="9" id="KW-0418">Kinase</keyword>
<feature type="transmembrane region" description="Helical" evidence="14">
    <location>
        <begin position="174"/>
        <end position="193"/>
    </location>
</feature>
<dbReference type="Proteomes" id="UP000683507">
    <property type="component" value="Chromosome"/>
</dbReference>
<comment type="subcellular location">
    <subcellularLocation>
        <location evidence="2">Cell membrane</location>
        <topology evidence="2">Multi-pass membrane protein</topology>
    </subcellularLocation>
</comment>
<accession>A0A916JKQ3</accession>
<keyword evidence="11 14" id="KW-1133">Transmembrane helix</keyword>
<dbReference type="GO" id="GO:0000155">
    <property type="term" value="F:phosphorelay sensor kinase activity"/>
    <property type="evidence" value="ECO:0007669"/>
    <property type="project" value="InterPro"/>
</dbReference>
<evidence type="ECO:0000256" key="4">
    <source>
        <dbReference type="ARBA" id="ARBA00022475"/>
    </source>
</evidence>
<evidence type="ECO:0000256" key="12">
    <source>
        <dbReference type="ARBA" id="ARBA00023012"/>
    </source>
</evidence>
<dbReference type="PANTHER" id="PTHR45528:SF1">
    <property type="entry name" value="SENSOR HISTIDINE KINASE CPXA"/>
    <property type="match status" value="1"/>
</dbReference>
<comment type="catalytic activity">
    <reaction evidence="1">
        <text>ATP + protein L-histidine = ADP + protein N-phospho-L-histidine.</text>
        <dbReference type="EC" id="2.7.13.3"/>
    </reaction>
</comment>
<feature type="domain" description="HAMP" evidence="16">
    <location>
        <begin position="191"/>
        <end position="243"/>
    </location>
</feature>
<evidence type="ECO:0000256" key="6">
    <source>
        <dbReference type="ARBA" id="ARBA00022679"/>
    </source>
</evidence>
<sequence>MSMLALIIISLIVIGVTTFMYFQNQNEKYHKERLRRKEKTVLMSLSYFFRDTEDEDQLNGVSREFEHEISKLADINGVEINIFRMSGEILTSSDYDYADPEFYKTKVPDPILEELWSTHVHQVKKVDEENVTAYSLLYGKDSLTPIAIVNIPYQKTEVTGSSSVGPFLTTLIEIYVFLLIGASLIAFFLSNYITKSLRTIADKLKDVEINKKNEPLKWKGEDEIGMLVKEYNRMIEQLEASADLLAKTERESAWREMAKQVAHEIKNPLTPMKLSVQHLQRALKPDDPDYEEKLNLFSQKLITQIDALTNIANEFSNFAKMPKSKLEKLNVVQVLKSSMDLFDEHEDVSVHFENETNGEVMINGDREQLVRVFNNIIKNAIQAIPSNTDGNVEITVSTDDYYCKITVKDNGEGIPAEVRDKIFVPNFTTKSSGSGLGLAMVKQIIDAHHGDISFKTSEGEGTAFIVKLPIF</sequence>
<dbReference type="SUPFAM" id="SSF47384">
    <property type="entry name" value="Homodimeric domain of signal transducing histidine kinase"/>
    <property type="match status" value="1"/>
</dbReference>
<dbReference type="InterPro" id="IPR036097">
    <property type="entry name" value="HisK_dim/P_sf"/>
</dbReference>
<keyword evidence="8" id="KW-0547">Nucleotide-binding</keyword>
<dbReference type="InterPro" id="IPR050398">
    <property type="entry name" value="HssS/ArlS-like"/>
</dbReference>
<evidence type="ECO:0000256" key="2">
    <source>
        <dbReference type="ARBA" id="ARBA00004651"/>
    </source>
</evidence>
<dbReference type="PROSITE" id="PS50109">
    <property type="entry name" value="HIS_KIN"/>
    <property type="match status" value="1"/>
</dbReference>
<dbReference type="SMART" id="SM00304">
    <property type="entry name" value="HAMP"/>
    <property type="match status" value="1"/>
</dbReference>
<dbReference type="EC" id="2.7.13.3" evidence="3"/>
<evidence type="ECO:0000256" key="1">
    <source>
        <dbReference type="ARBA" id="ARBA00000085"/>
    </source>
</evidence>
<evidence type="ECO:0000256" key="8">
    <source>
        <dbReference type="ARBA" id="ARBA00022741"/>
    </source>
</evidence>
<dbReference type="Pfam" id="PF00512">
    <property type="entry name" value="HisKA"/>
    <property type="match status" value="1"/>
</dbReference>
<evidence type="ECO:0000256" key="14">
    <source>
        <dbReference type="SAM" id="Phobius"/>
    </source>
</evidence>
<keyword evidence="6 17" id="KW-0808">Transferase</keyword>
<dbReference type="AlphaFoldDB" id="A0A916JKQ3"/>
<evidence type="ECO:0000256" key="13">
    <source>
        <dbReference type="ARBA" id="ARBA00023136"/>
    </source>
</evidence>
<reference evidence="17" key="1">
    <citation type="submission" date="2021-04" db="EMBL/GenBank/DDBJ databases">
        <authorList>
            <person name="Rodrigo-Torres L."/>
            <person name="Arahal R. D."/>
            <person name="Lucena T."/>
        </authorList>
    </citation>
    <scope>NUCLEOTIDE SEQUENCE</scope>
    <source>
        <strain evidence="17">AS29M-1</strain>
    </source>
</reference>
<dbReference type="CDD" id="cd00075">
    <property type="entry name" value="HATPase"/>
    <property type="match status" value="1"/>
</dbReference>
<dbReference type="InterPro" id="IPR004358">
    <property type="entry name" value="Sig_transdc_His_kin-like_C"/>
</dbReference>
<organism evidence="17 18">
    <name type="scientific">Parvicella tangerina</name>
    <dbReference type="NCBI Taxonomy" id="2829795"/>
    <lineage>
        <taxon>Bacteria</taxon>
        <taxon>Pseudomonadati</taxon>
        <taxon>Bacteroidota</taxon>
        <taxon>Flavobacteriia</taxon>
        <taxon>Flavobacteriales</taxon>
        <taxon>Parvicellaceae</taxon>
        <taxon>Parvicella</taxon>
    </lineage>
</organism>
<dbReference type="PROSITE" id="PS50885">
    <property type="entry name" value="HAMP"/>
    <property type="match status" value="1"/>
</dbReference>
<keyword evidence="18" id="KW-1185">Reference proteome</keyword>
<protein>
    <recommendedName>
        <fullName evidence="3">histidine kinase</fullName>
        <ecNumber evidence="3">2.7.13.3</ecNumber>
    </recommendedName>
</protein>
<keyword evidence="10" id="KW-0067">ATP-binding</keyword>
<dbReference type="PANTHER" id="PTHR45528">
    <property type="entry name" value="SENSOR HISTIDINE KINASE CPXA"/>
    <property type="match status" value="1"/>
</dbReference>
<dbReference type="SUPFAM" id="SSF55874">
    <property type="entry name" value="ATPase domain of HSP90 chaperone/DNA topoisomerase II/histidine kinase"/>
    <property type="match status" value="1"/>
</dbReference>
<proteinExistence type="predicted"/>
<evidence type="ECO:0000256" key="9">
    <source>
        <dbReference type="ARBA" id="ARBA00022777"/>
    </source>
</evidence>
<evidence type="ECO:0000256" key="7">
    <source>
        <dbReference type="ARBA" id="ARBA00022692"/>
    </source>
</evidence>
<evidence type="ECO:0000256" key="3">
    <source>
        <dbReference type="ARBA" id="ARBA00012438"/>
    </source>
</evidence>
<dbReference type="Gene3D" id="3.30.565.10">
    <property type="entry name" value="Histidine kinase-like ATPase, C-terminal domain"/>
    <property type="match status" value="1"/>
</dbReference>
<dbReference type="CDD" id="cd00082">
    <property type="entry name" value="HisKA"/>
    <property type="match status" value="1"/>
</dbReference>
<dbReference type="InterPro" id="IPR005467">
    <property type="entry name" value="His_kinase_dom"/>
</dbReference>
<dbReference type="SMART" id="SM00387">
    <property type="entry name" value="HATPase_c"/>
    <property type="match status" value="1"/>
</dbReference>
<dbReference type="InterPro" id="IPR036890">
    <property type="entry name" value="HATPase_C_sf"/>
</dbReference>
<dbReference type="Pfam" id="PF02518">
    <property type="entry name" value="HATPase_c"/>
    <property type="match status" value="1"/>
</dbReference>
<evidence type="ECO:0000256" key="5">
    <source>
        <dbReference type="ARBA" id="ARBA00022553"/>
    </source>
</evidence>
<evidence type="ECO:0000256" key="11">
    <source>
        <dbReference type="ARBA" id="ARBA00022989"/>
    </source>
</evidence>
<evidence type="ECO:0000256" key="10">
    <source>
        <dbReference type="ARBA" id="ARBA00022840"/>
    </source>
</evidence>